<organism evidence="3 4">
    <name type="scientific">Sphingobacterium oryzagri</name>
    <dbReference type="NCBI Taxonomy" id="3025669"/>
    <lineage>
        <taxon>Bacteria</taxon>
        <taxon>Pseudomonadati</taxon>
        <taxon>Bacteroidota</taxon>
        <taxon>Sphingobacteriia</taxon>
        <taxon>Sphingobacteriales</taxon>
        <taxon>Sphingobacteriaceae</taxon>
        <taxon>Sphingobacterium</taxon>
    </lineage>
</organism>
<evidence type="ECO:0000313" key="4">
    <source>
        <dbReference type="Proteomes" id="UP001221558"/>
    </source>
</evidence>
<dbReference type="InterPro" id="IPR029058">
    <property type="entry name" value="AB_hydrolase_fold"/>
</dbReference>
<dbReference type="PANTHER" id="PTHR40841">
    <property type="entry name" value="SIDEROPHORE TRIACETYLFUSARININE C ESTERASE"/>
    <property type="match status" value="1"/>
</dbReference>
<dbReference type="Proteomes" id="UP001221558">
    <property type="component" value="Chromosome"/>
</dbReference>
<dbReference type="Gene3D" id="3.40.50.1820">
    <property type="entry name" value="alpha/beta hydrolase"/>
    <property type="match status" value="1"/>
</dbReference>
<evidence type="ECO:0000313" key="3">
    <source>
        <dbReference type="EMBL" id="WDF70385.1"/>
    </source>
</evidence>
<accession>A0ABY7WLK5</accession>
<name>A0ABY7WLK5_9SPHI</name>
<keyword evidence="2 3" id="KW-0378">Hydrolase</keyword>
<dbReference type="InterPro" id="IPR052558">
    <property type="entry name" value="Siderophore_Hydrolase_D"/>
</dbReference>
<evidence type="ECO:0000256" key="2">
    <source>
        <dbReference type="ARBA" id="ARBA00022801"/>
    </source>
</evidence>
<reference evidence="3 4" key="1">
    <citation type="submission" date="2023-02" db="EMBL/GenBank/DDBJ databases">
        <title>Genome sequence of Sphingobacterium sp. KACC 22765.</title>
        <authorList>
            <person name="Kim S."/>
            <person name="Heo J."/>
            <person name="Kwon S.-W."/>
        </authorList>
    </citation>
    <scope>NUCLEOTIDE SEQUENCE [LARGE SCALE GENOMIC DNA]</scope>
    <source>
        <strain evidence="3 4">KACC 22765</strain>
    </source>
</reference>
<protein>
    <submittedName>
        <fullName evidence="3">Alpha/beta hydrolase-fold protein</fullName>
    </submittedName>
</protein>
<dbReference type="SUPFAM" id="SSF53474">
    <property type="entry name" value="alpha/beta-Hydrolases"/>
    <property type="match status" value="1"/>
</dbReference>
<gene>
    <name evidence="3" type="ORF">PQ465_08395</name>
</gene>
<dbReference type="GO" id="GO:0016787">
    <property type="term" value="F:hydrolase activity"/>
    <property type="evidence" value="ECO:0007669"/>
    <property type="project" value="UniProtKB-KW"/>
</dbReference>
<dbReference type="PANTHER" id="PTHR40841:SF2">
    <property type="entry name" value="SIDEROPHORE-DEGRADING ESTERASE (EUROFUNG)"/>
    <property type="match status" value="1"/>
</dbReference>
<dbReference type="EMBL" id="CP117880">
    <property type="protein sequence ID" value="WDF70385.1"/>
    <property type="molecule type" value="Genomic_DNA"/>
</dbReference>
<dbReference type="RefSeq" id="WP_274269094.1">
    <property type="nucleotide sequence ID" value="NZ_CP117880.1"/>
</dbReference>
<dbReference type="Pfam" id="PF00756">
    <property type="entry name" value="Esterase"/>
    <property type="match status" value="1"/>
</dbReference>
<dbReference type="InterPro" id="IPR000801">
    <property type="entry name" value="Esterase-like"/>
</dbReference>
<evidence type="ECO:0000256" key="1">
    <source>
        <dbReference type="ARBA" id="ARBA00005622"/>
    </source>
</evidence>
<comment type="similarity">
    <text evidence="1">Belongs to the esterase D family.</text>
</comment>
<proteinExistence type="inferred from homology"/>
<sequence>MFKPDISKSNVWILKLVLLLSLFSAYTFGQVPKDAMPAHATLTIDSHVLGEQRRINVWLPEEYPSGGDELPILYMADGGIAEDFPHLANTLADLIANQVIPPMMLVGIENIQRRKDLTGPTTVKEDLQIAPVVGHSALFRSFIATELMPEVEMRYRHNGKKGLIGESLAGLFVIETFLIEPQLFDYYIAFDPSLWWNKHHLLDQSTSYLAKFPQQEKKLWFASSHTEEIYGYSKQFAERLTRAKLPALDWVYCDEPAEQHHTIFRATEEKALRWMFEVK</sequence>
<keyword evidence="4" id="KW-1185">Reference proteome</keyword>